<comment type="caution">
    <text evidence="1">The sequence shown here is derived from an EMBL/GenBank/DDBJ whole genome shotgun (WGS) entry which is preliminary data.</text>
</comment>
<evidence type="ECO:0000313" key="1">
    <source>
        <dbReference type="EMBL" id="OQP64680.1"/>
    </source>
</evidence>
<dbReference type="Proteomes" id="UP000192796">
    <property type="component" value="Unassembled WGS sequence"/>
</dbReference>
<dbReference type="AlphaFoldDB" id="A0A1V9G269"/>
<evidence type="ECO:0000313" key="2">
    <source>
        <dbReference type="Proteomes" id="UP000192796"/>
    </source>
</evidence>
<proteinExistence type="predicted"/>
<reference evidence="1 2" key="1">
    <citation type="submission" date="2016-03" db="EMBL/GenBank/DDBJ databases">
        <title>Niastella vici sp. nov., isolated from farmland soil.</title>
        <authorList>
            <person name="Chen L."/>
            <person name="Wang D."/>
            <person name="Yang S."/>
            <person name="Wang G."/>
        </authorList>
    </citation>
    <scope>NUCLEOTIDE SEQUENCE [LARGE SCALE GENOMIC DNA]</scope>
    <source>
        <strain evidence="1 2">DJ57</strain>
    </source>
</reference>
<organism evidence="1 2">
    <name type="scientific">Niastella vici</name>
    <dbReference type="NCBI Taxonomy" id="1703345"/>
    <lineage>
        <taxon>Bacteria</taxon>
        <taxon>Pseudomonadati</taxon>
        <taxon>Bacteroidota</taxon>
        <taxon>Chitinophagia</taxon>
        <taxon>Chitinophagales</taxon>
        <taxon>Chitinophagaceae</taxon>
        <taxon>Niastella</taxon>
    </lineage>
</organism>
<dbReference type="RefSeq" id="WP_081146492.1">
    <property type="nucleotide sequence ID" value="NZ_LVYD01000041.1"/>
</dbReference>
<sequence length="75" mass="9311">MRKIWHYVKYLFTQNRFPHWLPKQLMQEISFLSFHEGACCVTWRHFPASYIFEQPFAESLFYLPDYFYHKANIQS</sequence>
<protein>
    <submittedName>
        <fullName evidence="1">Uncharacterized protein</fullName>
    </submittedName>
</protein>
<keyword evidence="2" id="KW-1185">Reference proteome</keyword>
<accession>A0A1V9G269</accession>
<name>A0A1V9G269_9BACT</name>
<dbReference type="EMBL" id="LVYD01000041">
    <property type="protein sequence ID" value="OQP64680.1"/>
    <property type="molecule type" value="Genomic_DNA"/>
</dbReference>
<gene>
    <name evidence="1" type="ORF">A3860_18130</name>
</gene>